<feature type="transmembrane region" description="Helical" evidence="1">
    <location>
        <begin position="58"/>
        <end position="77"/>
    </location>
</feature>
<dbReference type="Proteomes" id="UP000648257">
    <property type="component" value="Unassembled WGS sequence"/>
</dbReference>
<dbReference type="CDD" id="cd21809">
    <property type="entry name" value="ABC-2_lan_permease-like"/>
    <property type="match status" value="1"/>
</dbReference>
<dbReference type="EMBL" id="JACOFW010000034">
    <property type="protein sequence ID" value="MBC3809481.1"/>
    <property type="molecule type" value="Genomic_DNA"/>
</dbReference>
<feature type="transmembrane region" description="Helical" evidence="1">
    <location>
        <begin position="98"/>
        <end position="131"/>
    </location>
</feature>
<name>A0ABR6X994_9BURK</name>
<evidence type="ECO:0000313" key="3">
    <source>
        <dbReference type="Proteomes" id="UP000648257"/>
    </source>
</evidence>
<feature type="transmembrane region" description="Helical" evidence="1">
    <location>
        <begin position="171"/>
        <end position="189"/>
    </location>
</feature>
<feature type="transmembrane region" description="Helical" evidence="1">
    <location>
        <begin position="143"/>
        <end position="164"/>
    </location>
</feature>
<feature type="transmembrane region" description="Helical" evidence="1">
    <location>
        <begin position="16"/>
        <end position="38"/>
    </location>
</feature>
<keyword evidence="1" id="KW-0472">Membrane</keyword>
<keyword evidence="1" id="KW-0812">Transmembrane</keyword>
<evidence type="ECO:0000313" key="2">
    <source>
        <dbReference type="EMBL" id="MBC3809481.1"/>
    </source>
</evidence>
<accession>A0ABR6X994</accession>
<dbReference type="RefSeq" id="WP_186924537.1">
    <property type="nucleotide sequence ID" value="NZ_JACOFW010000034.1"/>
</dbReference>
<comment type="caution">
    <text evidence="2">The sequence shown here is derived from an EMBL/GenBank/DDBJ whole genome shotgun (WGS) entry which is preliminary data.</text>
</comment>
<evidence type="ECO:0000256" key="1">
    <source>
        <dbReference type="SAM" id="Phobius"/>
    </source>
</evidence>
<keyword evidence="3" id="KW-1185">Reference proteome</keyword>
<gene>
    <name evidence="2" type="ORF">H8K52_19245</name>
</gene>
<feature type="transmembrane region" description="Helical" evidence="1">
    <location>
        <begin position="213"/>
        <end position="236"/>
    </location>
</feature>
<organism evidence="2 3">
    <name type="scientific">Undibacterium seohonense</name>
    <dbReference type="NCBI Taxonomy" id="1344950"/>
    <lineage>
        <taxon>Bacteria</taxon>
        <taxon>Pseudomonadati</taxon>
        <taxon>Pseudomonadota</taxon>
        <taxon>Betaproteobacteria</taxon>
        <taxon>Burkholderiales</taxon>
        <taxon>Oxalobacteraceae</taxon>
        <taxon>Undibacterium</taxon>
    </lineage>
</organism>
<dbReference type="PANTHER" id="PTHR37305:SF1">
    <property type="entry name" value="MEMBRANE PROTEIN"/>
    <property type="match status" value="1"/>
</dbReference>
<proteinExistence type="predicted"/>
<keyword evidence="1" id="KW-1133">Transmembrane helix</keyword>
<sequence length="244" mass="27257">MIFKLLQLEILKVRRSLALLMMLLCPLMVAVLGFFILLKTHKNGPIRWDMYWAGNTAIWGYFMLPLFIALATGLLNGNEHRNATWRLMLTLPITARQLFLAKCVLAVLFVVGANVALFAQVALSICIFGLLGFSTEQAFQYDFVRSFLLATVCSMPIVMVQHWISWRVQNIVAPLAVGVVATMGIMQIGQSKDWVYYPWAYVMTALNGTAPDIAVRATTLACLVAGVMLLVATYWVGRKGTEFQ</sequence>
<reference evidence="2 3" key="1">
    <citation type="submission" date="2020-08" db="EMBL/GenBank/DDBJ databases">
        <title>Novel species isolated from subtropical streams in China.</title>
        <authorList>
            <person name="Lu H."/>
        </authorList>
    </citation>
    <scope>NUCLEOTIDE SEQUENCE [LARGE SCALE GENOMIC DNA]</scope>
    <source>
        <strain evidence="2 3">KACC 16656</strain>
    </source>
</reference>
<protein>
    <submittedName>
        <fullName evidence="2">ABC transporter permease</fullName>
    </submittedName>
</protein>
<dbReference type="Pfam" id="PF12730">
    <property type="entry name" value="ABC2_membrane_4"/>
    <property type="match status" value="1"/>
</dbReference>
<dbReference type="PANTHER" id="PTHR37305">
    <property type="entry name" value="INTEGRAL MEMBRANE PROTEIN-RELATED"/>
    <property type="match status" value="1"/>
</dbReference>